<dbReference type="AlphaFoldDB" id="A0A934K4T7"/>
<evidence type="ECO:0000256" key="1">
    <source>
        <dbReference type="SAM" id="SignalP"/>
    </source>
</evidence>
<dbReference type="CDD" id="cd15482">
    <property type="entry name" value="Sialidase_non-viral"/>
    <property type="match status" value="1"/>
</dbReference>
<reference evidence="2" key="1">
    <citation type="submission" date="2020-10" db="EMBL/GenBank/DDBJ databases">
        <title>Ca. Dormibacterota MAGs.</title>
        <authorList>
            <person name="Montgomery K."/>
        </authorList>
    </citation>
    <scope>NUCLEOTIDE SEQUENCE [LARGE SCALE GENOMIC DNA]</scope>
    <source>
        <strain evidence="2">SC8812_S17_10</strain>
    </source>
</reference>
<comment type="caution">
    <text evidence="2">The sequence shown here is derived from an EMBL/GenBank/DDBJ whole genome shotgun (WGS) entry which is preliminary data.</text>
</comment>
<dbReference type="Proteomes" id="UP000612893">
    <property type="component" value="Unassembled WGS sequence"/>
</dbReference>
<keyword evidence="3" id="KW-1185">Reference proteome</keyword>
<keyword evidence="1" id="KW-0732">Signal</keyword>
<organism evidence="2 3">
    <name type="scientific">Candidatus Nephthysia bennettiae</name>
    <dbReference type="NCBI Taxonomy" id="3127016"/>
    <lineage>
        <taxon>Bacteria</taxon>
        <taxon>Bacillati</taxon>
        <taxon>Candidatus Dormiibacterota</taxon>
        <taxon>Candidatus Dormibacteria</taxon>
        <taxon>Candidatus Dormibacterales</taxon>
        <taxon>Candidatus Dormibacteraceae</taxon>
        <taxon>Candidatus Nephthysia</taxon>
    </lineage>
</organism>
<dbReference type="SUPFAM" id="SSF50939">
    <property type="entry name" value="Sialidases"/>
    <property type="match status" value="2"/>
</dbReference>
<dbReference type="Gene3D" id="2.120.10.10">
    <property type="match status" value="1"/>
</dbReference>
<dbReference type="InterPro" id="IPR036278">
    <property type="entry name" value="Sialidase_sf"/>
</dbReference>
<name>A0A934K4T7_9BACT</name>
<feature type="chain" id="PRO_5044851853" evidence="1">
    <location>
        <begin position="20"/>
        <end position="470"/>
    </location>
</feature>
<sequence>MVLAALTALFTAWSQPAYANVTLTQVSTDTFTNSSSQHRTELEPDTFSFGSTIVSAFQVGRVFGGGSSDIGLATSTNGGATWTSGFLSGLTVNLGGAYSAASDPSVAFDAKHNVWLISSLGVNGPGGNNAVFTSRSTNGGLAWSNPVTVATGALDKNWFVCDNTATSPFYGNCYTQYDITSAGNAIRLSTSSNGGITWSAPIGNSSGATGLGGQPVVRPNGTVIVPHLSGSQIRSFRSIDGGQSWRATVVVANISHHTTAGGLRVNEPLPSAEVGAAGTVYVTWPDCRFRSGCTGNDIVLSKSTSETTWAAPTQVPDPTAGTLDHFTPGIGVDRSTSGSTARVGLTYYYYPAASCSAATCQLDVGYVSSTNGGASWSTPTMLAGPMNLSWLPNTSQGRMFGDYISTSVLPGGPAFAALPIANAPTGSTFNQAINVPTGGRPVGGGSLRSTAAEIAQPRSPVQITASPTAN</sequence>
<proteinExistence type="predicted"/>
<evidence type="ECO:0000313" key="2">
    <source>
        <dbReference type="EMBL" id="MBJ7598435.1"/>
    </source>
</evidence>
<protein>
    <submittedName>
        <fullName evidence="2">Exo-alpha-sialidase</fullName>
    </submittedName>
</protein>
<feature type="signal peptide" evidence="1">
    <location>
        <begin position="1"/>
        <end position="19"/>
    </location>
</feature>
<evidence type="ECO:0000313" key="3">
    <source>
        <dbReference type="Proteomes" id="UP000612893"/>
    </source>
</evidence>
<dbReference type="EMBL" id="JAEKNR010000108">
    <property type="protein sequence ID" value="MBJ7598435.1"/>
    <property type="molecule type" value="Genomic_DNA"/>
</dbReference>
<gene>
    <name evidence="2" type="ORF">JF922_10170</name>
</gene>
<accession>A0A934K4T7</accession>